<protein>
    <submittedName>
        <fullName evidence="1">Uncharacterized protein</fullName>
    </submittedName>
</protein>
<sequence>MKTLSERLNLTTDIRDLPQSAIIFNTRKDIAIYDTLCMYCNNNDINLIDIDNNDFTNTSELISDYKKSSSQEYEKMAFWIGE</sequence>
<dbReference type="EMBL" id="LR796283">
    <property type="protein sequence ID" value="CAB4134330.1"/>
    <property type="molecule type" value="Genomic_DNA"/>
</dbReference>
<proteinExistence type="predicted"/>
<reference evidence="1" key="1">
    <citation type="submission" date="2020-04" db="EMBL/GenBank/DDBJ databases">
        <authorList>
            <person name="Chiriac C."/>
            <person name="Salcher M."/>
            <person name="Ghai R."/>
            <person name="Kavagutti S V."/>
        </authorList>
    </citation>
    <scope>NUCLEOTIDE SEQUENCE</scope>
</reference>
<dbReference type="EMBL" id="LR796217">
    <property type="protein sequence ID" value="CAB4127776.1"/>
    <property type="molecule type" value="Genomic_DNA"/>
</dbReference>
<evidence type="ECO:0000313" key="1">
    <source>
        <dbReference type="EMBL" id="CAB4127776.1"/>
    </source>
</evidence>
<accession>A0A6J5L378</accession>
<evidence type="ECO:0000313" key="2">
    <source>
        <dbReference type="EMBL" id="CAB4134330.1"/>
    </source>
</evidence>
<name>A0A6J5L378_9CAUD</name>
<gene>
    <name evidence="2" type="ORF">UFOVP269_37</name>
    <name evidence="1" type="ORF">UFOVP98_33</name>
</gene>
<organism evidence="1">
    <name type="scientific">uncultured Caudovirales phage</name>
    <dbReference type="NCBI Taxonomy" id="2100421"/>
    <lineage>
        <taxon>Viruses</taxon>
        <taxon>Duplodnaviria</taxon>
        <taxon>Heunggongvirae</taxon>
        <taxon>Uroviricota</taxon>
        <taxon>Caudoviricetes</taxon>
        <taxon>Peduoviridae</taxon>
        <taxon>Maltschvirus</taxon>
        <taxon>Maltschvirus maltsch</taxon>
    </lineage>
</organism>